<keyword evidence="3" id="KW-0010">Activator</keyword>
<keyword evidence="7" id="KW-1185">Reference proteome</keyword>
<feature type="domain" description="HTH araC/xylS-type" evidence="5">
    <location>
        <begin position="179"/>
        <end position="277"/>
    </location>
</feature>
<reference evidence="6 7" key="1">
    <citation type="submission" date="2020-08" db="EMBL/GenBank/DDBJ databases">
        <title>Cohnella phylogeny.</title>
        <authorList>
            <person name="Dunlap C."/>
        </authorList>
    </citation>
    <scope>NUCLEOTIDE SEQUENCE [LARGE SCALE GENOMIC DNA]</scope>
    <source>
        <strain evidence="6 7">DSM 28246</strain>
    </source>
</reference>
<dbReference type="GO" id="GO:0003700">
    <property type="term" value="F:DNA-binding transcription factor activity"/>
    <property type="evidence" value="ECO:0007669"/>
    <property type="project" value="InterPro"/>
</dbReference>
<dbReference type="SMART" id="SM00342">
    <property type="entry name" value="HTH_ARAC"/>
    <property type="match status" value="1"/>
</dbReference>
<dbReference type="InterPro" id="IPR014710">
    <property type="entry name" value="RmlC-like_jellyroll"/>
</dbReference>
<dbReference type="SUPFAM" id="SSF51215">
    <property type="entry name" value="Regulatory protein AraC"/>
    <property type="match status" value="1"/>
</dbReference>
<evidence type="ECO:0000313" key="7">
    <source>
        <dbReference type="Proteomes" id="UP000547209"/>
    </source>
</evidence>
<dbReference type="RefSeq" id="WP_185671335.1">
    <property type="nucleotide sequence ID" value="NZ_JACJVP010000039.1"/>
</dbReference>
<dbReference type="InterPro" id="IPR009057">
    <property type="entry name" value="Homeodomain-like_sf"/>
</dbReference>
<dbReference type="Pfam" id="PF02311">
    <property type="entry name" value="AraC_binding"/>
    <property type="match status" value="1"/>
</dbReference>
<dbReference type="InterPro" id="IPR050204">
    <property type="entry name" value="AraC_XylS_family_regulators"/>
</dbReference>
<keyword evidence="2" id="KW-0238">DNA-binding</keyword>
<dbReference type="GO" id="GO:0043565">
    <property type="term" value="F:sequence-specific DNA binding"/>
    <property type="evidence" value="ECO:0007669"/>
    <property type="project" value="InterPro"/>
</dbReference>
<gene>
    <name evidence="6" type="ORF">H7C19_22615</name>
</gene>
<sequence>MRAWNAIDQEAGLSVDEWTPLPYPEPFHWHTELEIGCCLSGKGLFHFGDKTYEARPGDVFVVNNLERHIAQSDEHDPSRYAFVFFDPAVLLKENRELLLPFLYHPPRFTNRIPASDATSARIGRLVAALLEEQRERSPGYQTMMRSLLLEICVLLFRHYGDGLPTADLTGAYARYERIQPALAYMKRHFREDLQVANIASIMRLSHSRAAHVFAETVGEGFKEHLLHLRINEAKRLLVQTRLSVIEVCLQSGFQSVTPFYRAFRRIVGLAPQAYREMAGVLGIAHPQ</sequence>
<dbReference type="Gene3D" id="2.60.120.10">
    <property type="entry name" value="Jelly Rolls"/>
    <property type="match status" value="1"/>
</dbReference>
<dbReference type="PANTHER" id="PTHR46796">
    <property type="entry name" value="HTH-TYPE TRANSCRIPTIONAL ACTIVATOR RHAS-RELATED"/>
    <property type="match status" value="1"/>
</dbReference>
<dbReference type="SUPFAM" id="SSF46689">
    <property type="entry name" value="Homeodomain-like"/>
    <property type="match status" value="1"/>
</dbReference>
<name>A0A7X0RTY4_9BACL</name>
<evidence type="ECO:0000313" key="6">
    <source>
        <dbReference type="EMBL" id="MBB6673476.1"/>
    </source>
</evidence>
<dbReference type="EMBL" id="JACJVP010000039">
    <property type="protein sequence ID" value="MBB6673476.1"/>
    <property type="molecule type" value="Genomic_DNA"/>
</dbReference>
<dbReference type="Gene3D" id="1.10.10.60">
    <property type="entry name" value="Homeodomain-like"/>
    <property type="match status" value="1"/>
</dbReference>
<dbReference type="AlphaFoldDB" id="A0A7X0RTY4"/>
<accession>A0A7X0RTY4</accession>
<keyword evidence="1" id="KW-0805">Transcription regulation</keyword>
<keyword evidence="4" id="KW-0804">Transcription</keyword>
<evidence type="ECO:0000256" key="2">
    <source>
        <dbReference type="ARBA" id="ARBA00023125"/>
    </source>
</evidence>
<dbReference type="PROSITE" id="PS01124">
    <property type="entry name" value="HTH_ARAC_FAMILY_2"/>
    <property type="match status" value="1"/>
</dbReference>
<evidence type="ECO:0000256" key="3">
    <source>
        <dbReference type="ARBA" id="ARBA00023159"/>
    </source>
</evidence>
<evidence type="ECO:0000256" key="1">
    <source>
        <dbReference type="ARBA" id="ARBA00023015"/>
    </source>
</evidence>
<evidence type="ECO:0000259" key="5">
    <source>
        <dbReference type="PROSITE" id="PS01124"/>
    </source>
</evidence>
<dbReference type="InterPro" id="IPR003313">
    <property type="entry name" value="AraC-bd"/>
</dbReference>
<dbReference type="InterPro" id="IPR037923">
    <property type="entry name" value="HTH-like"/>
</dbReference>
<dbReference type="PROSITE" id="PS00041">
    <property type="entry name" value="HTH_ARAC_FAMILY_1"/>
    <property type="match status" value="1"/>
</dbReference>
<dbReference type="InterPro" id="IPR018062">
    <property type="entry name" value="HTH_AraC-typ_CS"/>
</dbReference>
<dbReference type="Pfam" id="PF12833">
    <property type="entry name" value="HTH_18"/>
    <property type="match status" value="1"/>
</dbReference>
<dbReference type="InterPro" id="IPR018060">
    <property type="entry name" value="HTH_AraC"/>
</dbReference>
<organism evidence="6 7">
    <name type="scientific">Cohnella nanjingensis</name>
    <dbReference type="NCBI Taxonomy" id="1387779"/>
    <lineage>
        <taxon>Bacteria</taxon>
        <taxon>Bacillati</taxon>
        <taxon>Bacillota</taxon>
        <taxon>Bacilli</taxon>
        <taxon>Bacillales</taxon>
        <taxon>Paenibacillaceae</taxon>
        <taxon>Cohnella</taxon>
    </lineage>
</organism>
<evidence type="ECO:0000256" key="4">
    <source>
        <dbReference type="ARBA" id="ARBA00023163"/>
    </source>
</evidence>
<comment type="caution">
    <text evidence="6">The sequence shown here is derived from an EMBL/GenBank/DDBJ whole genome shotgun (WGS) entry which is preliminary data.</text>
</comment>
<proteinExistence type="predicted"/>
<protein>
    <submittedName>
        <fullName evidence="6">AraC family transcriptional regulator</fullName>
    </submittedName>
</protein>
<dbReference type="Proteomes" id="UP000547209">
    <property type="component" value="Unassembled WGS sequence"/>
</dbReference>